<dbReference type="AlphaFoldDB" id="W9JBC2"/>
<dbReference type="VEuPathDB" id="FungiDB:FOZG_18548"/>
<proteinExistence type="predicted"/>
<dbReference type="Proteomes" id="UP000030766">
    <property type="component" value="Unassembled WGS sequence"/>
</dbReference>
<evidence type="ECO:0000313" key="1">
    <source>
        <dbReference type="EMBL" id="EWZ27739.1"/>
    </source>
</evidence>
<dbReference type="HOGENOM" id="CLU_3242228_0_0_1"/>
<gene>
    <name evidence="1" type="ORF">FOZG_18548</name>
</gene>
<reference evidence="1" key="1">
    <citation type="submission" date="2011-06" db="EMBL/GenBank/DDBJ databases">
        <title>The Genome Sequence of Fusarium oxysporum Fo47.</title>
        <authorList>
            <consortium name="The Broad Institute Genome Sequencing Platform"/>
            <person name="Ma L.-J."/>
            <person name="Gale L.R."/>
            <person name="Schwartz D.C."/>
            <person name="Zhou S."/>
            <person name="Corby-Kistler H."/>
            <person name="Young S.K."/>
            <person name="Zeng Q."/>
            <person name="Gargeya S."/>
            <person name="Fitzgerald M."/>
            <person name="Haas B."/>
            <person name="Abouelleil A."/>
            <person name="Alvarado L."/>
            <person name="Arachchi H.M."/>
            <person name="Berlin A."/>
            <person name="Brown A."/>
            <person name="Chapman S.B."/>
            <person name="Chen Z."/>
            <person name="Dunbar C."/>
            <person name="Freedman E."/>
            <person name="Gearin G."/>
            <person name="Gellesch M."/>
            <person name="Goldberg J."/>
            <person name="Griggs A."/>
            <person name="Gujja S."/>
            <person name="Heiman D."/>
            <person name="Howarth C."/>
            <person name="Larson L."/>
            <person name="Lui A."/>
            <person name="MacDonald P.J.P."/>
            <person name="Mehta T."/>
            <person name="Montmayeur A."/>
            <person name="Murphy C."/>
            <person name="Neiman D."/>
            <person name="Pearson M."/>
            <person name="Priest M."/>
            <person name="Roberts A."/>
            <person name="Saif S."/>
            <person name="Shea T."/>
            <person name="Shenoy N."/>
            <person name="Sisk P."/>
            <person name="Stolte C."/>
            <person name="Sykes S."/>
            <person name="Wortman J."/>
            <person name="Nusbaum C."/>
            <person name="Birren B."/>
        </authorList>
    </citation>
    <scope>NUCLEOTIDE SEQUENCE [LARGE SCALE GENOMIC DNA]</scope>
    <source>
        <strain evidence="1">Fo47</strain>
    </source>
</reference>
<dbReference type="EMBL" id="KI981508">
    <property type="protein sequence ID" value="EWZ27739.1"/>
    <property type="molecule type" value="Genomic_DNA"/>
</dbReference>
<reference evidence="1" key="2">
    <citation type="submission" date="2014-02" db="EMBL/GenBank/DDBJ databases">
        <title>Annotation of the Genome Sequence of Fusarium oxysporum Fo47.</title>
        <authorList>
            <consortium name="The Broad Institute Genomics Platform"/>
            <person name="Ma L.-J."/>
            <person name="Corby-Kistler H."/>
            <person name="Broz K."/>
            <person name="Gale L.R."/>
            <person name="Jonkers W."/>
            <person name="O'Donnell K."/>
            <person name="Ploetz R."/>
            <person name="Steinberg C."/>
            <person name="Schwartz D.C."/>
            <person name="VanEtten H."/>
            <person name="Zhou S."/>
            <person name="Young S.K."/>
            <person name="Zeng Q."/>
            <person name="Gargeya S."/>
            <person name="Fitzgerald M."/>
            <person name="Abouelleil A."/>
            <person name="Alvarado L."/>
            <person name="Chapman S.B."/>
            <person name="Gainer-Dewar J."/>
            <person name="Goldberg J."/>
            <person name="Griggs A."/>
            <person name="Gujja S."/>
            <person name="Hansen M."/>
            <person name="Howarth C."/>
            <person name="Imamovic A."/>
            <person name="Ireland A."/>
            <person name="Larimer J."/>
            <person name="McCowan C."/>
            <person name="Murphy C."/>
            <person name="Pearson M."/>
            <person name="Poon T.W."/>
            <person name="Priest M."/>
            <person name="Roberts A."/>
            <person name="Saif S."/>
            <person name="Shea T."/>
            <person name="Sykes S."/>
            <person name="Wortman J."/>
            <person name="Nusbaum C."/>
            <person name="Birren B."/>
        </authorList>
    </citation>
    <scope>NUCLEOTIDE SEQUENCE</scope>
    <source>
        <strain evidence="1">Fo47</strain>
    </source>
</reference>
<organism evidence="1">
    <name type="scientific">Fusarium oxysporum Fo47</name>
    <dbReference type="NCBI Taxonomy" id="660027"/>
    <lineage>
        <taxon>Eukaryota</taxon>
        <taxon>Fungi</taxon>
        <taxon>Dikarya</taxon>
        <taxon>Ascomycota</taxon>
        <taxon>Pezizomycotina</taxon>
        <taxon>Sordariomycetes</taxon>
        <taxon>Hypocreomycetidae</taxon>
        <taxon>Hypocreales</taxon>
        <taxon>Nectriaceae</taxon>
        <taxon>Fusarium</taxon>
        <taxon>Fusarium oxysporum species complex</taxon>
    </lineage>
</organism>
<sequence length="43" mass="5251">MRNRPIFHSLDSEPRGSMEINSSLNVTAFYRPRHRKYWKLFVL</sequence>
<accession>W9JBC2</accession>
<protein>
    <submittedName>
        <fullName evidence="1">Uncharacterized protein</fullName>
    </submittedName>
</protein>
<name>W9JBC2_FUSOX</name>